<protein>
    <recommendedName>
        <fullName evidence="3">DUF2321 domain-containing protein</fullName>
    </recommendedName>
</protein>
<proteinExistence type="predicted"/>
<evidence type="ECO:0000313" key="2">
    <source>
        <dbReference type="Proteomes" id="UP000077421"/>
    </source>
</evidence>
<name>A0A853K7F8_9BACL</name>
<evidence type="ECO:0008006" key="3">
    <source>
        <dbReference type="Google" id="ProtNLM"/>
    </source>
</evidence>
<dbReference type="OrthoDB" id="2328009at2"/>
<comment type="caution">
    <text evidence="1">The sequence shown here is derived from an EMBL/GenBank/DDBJ whole genome shotgun (WGS) entry which is preliminary data.</text>
</comment>
<dbReference type="RefSeq" id="WP_067567028.1">
    <property type="nucleotide sequence ID" value="NZ_LSUQ01000068.1"/>
</dbReference>
<sequence length="179" mass="19869">MGKFDVAQVCLNGHPTNSTMIESPEFNKSFCPVCGAKTINACSACNHAIQGEYKVEGVVDLSYVYDPTAFCQSCGEPFPWTSRRIKAAIDLAESELEEADKEVFEQNVGELVTDSPQTKVAAARIKKILTKVGTTFGESIRDILVDVASETAKKIIWGQYRYTICYECSRRLILRPQDL</sequence>
<reference evidence="1 2" key="1">
    <citation type="submission" date="2016-02" db="EMBL/GenBank/DDBJ databases">
        <title>Draft genome sequence of Acidibacillus ferrooxidans SLC66.</title>
        <authorList>
            <person name="Oliveira G."/>
            <person name="Nancucheo I."/>
            <person name="Dall'Agnol H."/>
            <person name="Johnson B."/>
            <person name="Oliveira R."/>
            <person name="Nunes G.L."/>
            <person name="Tzotzos G."/>
            <person name="Orellana S.C."/>
            <person name="Salim A.C."/>
            <person name="Araujo F.M."/>
        </authorList>
    </citation>
    <scope>NUCLEOTIDE SEQUENCE [LARGE SCALE GENOMIC DNA]</scope>
    <source>
        <strain evidence="1 2">SLC66</strain>
    </source>
</reference>
<organism evidence="1 2">
    <name type="scientific">Ferroacidibacillus organovorans</name>
    <dbReference type="NCBI Taxonomy" id="1765683"/>
    <lineage>
        <taxon>Bacteria</taxon>
        <taxon>Bacillati</taxon>
        <taxon>Bacillota</taxon>
        <taxon>Bacilli</taxon>
        <taxon>Bacillales</taxon>
        <taxon>Alicyclobacillaceae</taxon>
        <taxon>Ferroacidibacillus</taxon>
    </lineage>
</organism>
<dbReference type="EMBL" id="LSUQ01000068">
    <property type="protein sequence ID" value="OAG91649.1"/>
    <property type="molecule type" value="Genomic_DNA"/>
</dbReference>
<dbReference type="AlphaFoldDB" id="A0A853K7F8"/>
<dbReference type="Pfam" id="PF10083">
    <property type="entry name" value="DUF2321"/>
    <property type="match status" value="1"/>
</dbReference>
<gene>
    <name evidence="1" type="ORF">AYW79_13685</name>
</gene>
<evidence type="ECO:0000313" key="1">
    <source>
        <dbReference type="EMBL" id="OAG91649.1"/>
    </source>
</evidence>
<dbReference type="InterPro" id="IPR016891">
    <property type="entry name" value="DUF2321"/>
</dbReference>
<dbReference type="Proteomes" id="UP000077421">
    <property type="component" value="Unassembled WGS sequence"/>
</dbReference>
<accession>A0A853K7F8</accession>